<dbReference type="InterPro" id="IPR051846">
    <property type="entry name" value="SH2_domain_adapters"/>
</dbReference>
<dbReference type="InterPro" id="IPR009091">
    <property type="entry name" value="RCC1/BLIP-II"/>
</dbReference>
<evidence type="ECO:0000259" key="3">
    <source>
        <dbReference type="Pfam" id="PF16403"/>
    </source>
</evidence>
<feature type="domain" description="Pesticidal crystal protein Cry22Aa Ig-like" evidence="3">
    <location>
        <begin position="132"/>
        <end position="201"/>
    </location>
</feature>
<dbReference type="SUPFAM" id="SSF50985">
    <property type="entry name" value="RCC1/BLIP-II"/>
    <property type="match status" value="2"/>
</dbReference>
<proteinExistence type="predicted"/>
<dbReference type="PANTHER" id="PTHR15127">
    <property type="entry name" value="HEAVYWEIGHT, ISOFORM A"/>
    <property type="match status" value="1"/>
</dbReference>
<reference evidence="4 5" key="1">
    <citation type="submission" date="2016-09" db="EMBL/GenBank/DDBJ databases">
        <title>Photobacterium proteolyticum sp. nov. a protease producing bacterium isolated from ocean sediments of Laizhou Bay.</title>
        <authorList>
            <person name="Li Y."/>
        </authorList>
    </citation>
    <scope>NUCLEOTIDE SEQUENCE [LARGE SCALE GENOMIC DNA]</scope>
    <source>
        <strain evidence="4 5">13-12</strain>
    </source>
</reference>
<dbReference type="RefSeq" id="WP_075766891.1">
    <property type="nucleotide sequence ID" value="NZ_MJIL01000090.1"/>
</dbReference>
<keyword evidence="2" id="KW-0732">Signal</keyword>
<dbReference type="PANTHER" id="PTHR15127:SF32">
    <property type="entry name" value="HEAVYWEIGHT, ISOFORM A"/>
    <property type="match status" value="1"/>
</dbReference>
<gene>
    <name evidence="4" type="ORF">BIT28_06730</name>
</gene>
<feature type="signal peptide" evidence="2">
    <location>
        <begin position="1"/>
        <end position="24"/>
    </location>
</feature>
<dbReference type="InterPro" id="IPR013783">
    <property type="entry name" value="Ig-like_fold"/>
</dbReference>
<dbReference type="EMBL" id="MJIL01000090">
    <property type="protein sequence ID" value="OLQ72874.1"/>
    <property type="molecule type" value="Genomic_DNA"/>
</dbReference>
<dbReference type="STRING" id="1903952.BIT28_06730"/>
<dbReference type="Gene3D" id="2.60.40.10">
    <property type="entry name" value="Immunoglobulins"/>
    <property type="match status" value="2"/>
</dbReference>
<dbReference type="PROSITE" id="PS51257">
    <property type="entry name" value="PROKAR_LIPOPROTEIN"/>
    <property type="match status" value="1"/>
</dbReference>
<name>A0A1Q9GEU1_9GAMM</name>
<evidence type="ECO:0000256" key="1">
    <source>
        <dbReference type="ARBA" id="ARBA00022999"/>
    </source>
</evidence>
<dbReference type="GO" id="GO:0001784">
    <property type="term" value="F:phosphotyrosine residue binding"/>
    <property type="evidence" value="ECO:0007669"/>
    <property type="project" value="TreeGrafter"/>
</dbReference>
<comment type="caution">
    <text evidence="4">The sequence shown here is derived from an EMBL/GenBank/DDBJ whole genome shotgun (WGS) entry which is preliminary data.</text>
</comment>
<sequence length="766" mass="82369">MKYSIIIPLALLLSACGGGSSSDATISPQANEQTESLQPVGKEQDTQAPVISISGSQNLTVILGENYQDEGATAVDDVDGTVSVTSEGSVNSQQVGVYTIRYIAVDQAGNSSTIERTVHVVPVQDQQAPQLSLNGESSVKLALGASYQELGANAVDNIDGEVTVVIENGEVDTSVVGETEVVYSATDGQGNKATMSRIVKVAKPKVLSLDKQNTLVPGATVTASSVCEYCDPAKTQYTWTVKTSDSDVYRQSGKDFMMIPVYAGQPVTLSVTAFSARGSDSDTQYVTYQPVHISELVQSTHSFAALMTDGSVSTWGFNWQNDGNYQDGIRDDVRPLLSDVIMLTSSPGVRNGGFFAAQRSNGVVFSWGDPRVRAKNGEQFGAEKLKWLKSRQDIIAGLEESGLLHVVYIDCNNGTGECESKYVNVADVKEVVFTHRAIAALTTNHSLYTYGDSAMGGDLTLARPYLKKVKAIYSNNKSFIALNTDGSAVSWGDPNNGGDSSSVQEKLVNIREVQAAEGGYIALTQSGEVVVWGDISKLDDRTKLTEPLIGIESVAFNGFAFAGLKNDGTVLTWGLPENAGFGADSSTEQVNLNNVNKIISLPQAFAAYHDDDQITFWGKGTDGVQLSANNPDVYKQLDDPARTSHWALKIASAQVLSWNDICDVTIDEEAMLSGIDKTASQGNYNVAVKQDGSAFVWGSMVFDTCSGEGRSTYTNIEVTEPYLEGVYFVTKDKELIHFGDSTVERERRVSQIDLTPVDRIIDKSAF</sequence>
<dbReference type="Proteomes" id="UP000186905">
    <property type="component" value="Unassembled WGS sequence"/>
</dbReference>
<organism evidence="4 5">
    <name type="scientific">Photobacterium proteolyticum</name>
    <dbReference type="NCBI Taxonomy" id="1903952"/>
    <lineage>
        <taxon>Bacteria</taxon>
        <taxon>Pseudomonadati</taxon>
        <taxon>Pseudomonadota</taxon>
        <taxon>Gammaproteobacteria</taxon>
        <taxon>Vibrionales</taxon>
        <taxon>Vibrionaceae</taxon>
        <taxon>Photobacterium</taxon>
    </lineage>
</organism>
<evidence type="ECO:0000313" key="5">
    <source>
        <dbReference type="Proteomes" id="UP000186905"/>
    </source>
</evidence>
<dbReference type="OrthoDB" id="5819179at2"/>
<dbReference type="InterPro" id="IPR032179">
    <property type="entry name" value="Cry22Aa_Ig-like"/>
</dbReference>
<keyword evidence="5" id="KW-1185">Reference proteome</keyword>
<evidence type="ECO:0000256" key="2">
    <source>
        <dbReference type="SAM" id="SignalP"/>
    </source>
</evidence>
<evidence type="ECO:0000313" key="4">
    <source>
        <dbReference type="EMBL" id="OLQ72874.1"/>
    </source>
</evidence>
<dbReference type="Pfam" id="PF16403">
    <property type="entry name" value="Bact_surface_Ig-like"/>
    <property type="match status" value="2"/>
</dbReference>
<dbReference type="AlphaFoldDB" id="A0A1Q9GEU1"/>
<protein>
    <recommendedName>
        <fullName evidence="3">Pesticidal crystal protein Cry22Aa Ig-like domain-containing protein</fullName>
    </recommendedName>
</protein>
<feature type="chain" id="PRO_5012819344" description="Pesticidal crystal protein Cry22Aa Ig-like domain-containing protein" evidence="2">
    <location>
        <begin position="25"/>
        <end position="766"/>
    </location>
</feature>
<feature type="domain" description="Pesticidal crystal protein Cry22Aa Ig-like" evidence="3">
    <location>
        <begin position="51"/>
        <end position="120"/>
    </location>
</feature>
<accession>A0A1Q9GEU1</accession>
<keyword evidence="1" id="KW-0727">SH2 domain</keyword>
<dbReference type="Gene3D" id="2.130.10.30">
    <property type="entry name" value="Regulator of chromosome condensation 1/beta-lactamase-inhibitor protein II"/>
    <property type="match status" value="2"/>
</dbReference>